<dbReference type="InterPro" id="IPR029060">
    <property type="entry name" value="PIN-like_dom_sf"/>
</dbReference>
<organism evidence="3 4">
    <name type="scientific">Phrynosoma platyrhinos</name>
    <name type="common">Desert horned lizard</name>
    <dbReference type="NCBI Taxonomy" id="52577"/>
    <lineage>
        <taxon>Eukaryota</taxon>
        <taxon>Metazoa</taxon>
        <taxon>Chordata</taxon>
        <taxon>Craniata</taxon>
        <taxon>Vertebrata</taxon>
        <taxon>Euteleostomi</taxon>
        <taxon>Lepidosauria</taxon>
        <taxon>Squamata</taxon>
        <taxon>Bifurcata</taxon>
        <taxon>Unidentata</taxon>
        <taxon>Episquamata</taxon>
        <taxon>Toxicofera</taxon>
        <taxon>Iguania</taxon>
        <taxon>Phrynosomatidae</taxon>
        <taxon>Phrynosomatinae</taxon>
        <taxon>Phrynosoma</taxon>
    </lineage>
</organism>
<gene>
    <name evidence="3" type="ORF">JD844_017371</name>
</gene>
<evidence type="ECO:0000313" key="4">
    <source>
        <dbReference type="Proteomes" id="UP000826234"/>
    </source>
</evidence>
<name>A0ABQ7SLY7_PHRPL</name>
<feature type="domain" description="PIN" evidence="2">
    <location>
        <begin position="108"/>
        <end position="235"/>
    </location>
</feature>
<dbReference type="PANTHER" id="PTHR16161:SF0">
    <property type="entry name" value="TRANSCRIPTIONAL PROTEIN SWT1"/>
    <property type="match status" value="1"/>
</dbReference>
<feature type="compositionally biased region" description="Basic and acidic residues" evidence="1">
    <location>
        <begin position="7"/>
        <end position="18"/>
    </location>
</feature>
<dbReference type="InterPro" id="IPR002716">
    <property type="entry name" value="PIN_dom"/>
</dbReference>
<dbReference type="Gene3D" id="3.40.50.1010">
    <property type="entry name" value="5'-nuclease"/>
    <property type="match status" value="1"/>
</dbReference>
<feature type="compositionally biased region" description="Polar residues" evidence="1">
    <location>
        <begin position="33"/>
        <end position="42"/>
    </location>
</feature>
<evidence type="ECO:0000259" key="2">
    <source>
        <dbReference type="SMART" id="SM00670"/>
    </source>
</evidence>
<dbReference type="Pfam" id="PF13638">
    <property type="entry name" value="PIN_4"/>
    <property type="match status" value="1"/>
</dbReference>
<sequence length="538" mass="60278">MAAGDAETLRELPSPHKEEEEEEDELGFEKCTAESSETSCHSFSAPEATENTDADQEMRIVEDLHAARLDQKMALPVVQTCGELTSMDIDLPDDESNNFAKSVAGLNTVIVVDTNIMIRHLEFIKSLKNSDIPGIGSFVLVIPWVVLQELDNLKRGKILANVGQKAIPAVHFIYKCLKSQDQKLWGQSMQLASQKTHDFIVENNDDRVLQCCLQYRNLFPEVEVVLLTDDKNLCNKALVSEIKACSKVDLVTALRKLVPKNVVINQDASIGQSLLGKDTSCHEAEDSSTDPLSVIILDTKKCLGEVLSSILETELKIVYGDLWTEVIILYARKLGQFTSCLLYFHQFQLGTEQNSSGVLKSTSGETACEKMEDVALIQNTQTGDKLLSPKPLAEGNRYMEIWSVLQTLWDRMNGFSLEVFQKLDLSAVTTTENMASFKEAFTDLQKLMSGVNEILSGIQKVLVPNSTFQDTWTLYNFLTNAEVNNDTKFTAEELYECISQEVYRDRLSIGCGQLAQLEHTIKQRYESVCLEIKNRGWL</sequence>
<dbReference type="InterPro" id="IPR052626">
    <property type="entry name" value="SWT1_Regulator"/>
</dbReference>
<dbReference type="CDD" id="cd18727">
    <property type="entry name" value="PIN_Swt1-like"/>
    <property type="match status" value="1"/>
</dbReference>
<reference evidence="3 4" key="1">
    <citation type="journal article" date="2022" name="Gigascience">
        <title>A chromosome-level genome assembly and annotation of the desert horned lizard, Phrynosoma platyrhinos, provides insight into chromosomal rearrangements among reptiles.</title>
        <authorList>
            <person name="Koochekian N."/>
            <person name="Ascanio A."/>
            <person name="Farleigh K."/>
            <person name="Card D.C."/>
            <person name="Schield D.R."/>
            <person name="Castoe T.A."/>
            <person name="Jezkova T."/>
        </authorList>
    </citation>
    <scope>NUCLEOTIDE SEQUENCE [LARGE SCALE GENOMIC DNA]</scope>
    <source>
        <strain evidence="3">NK-2021</strain>
    </source>
</reference>
<evidence type="ECO:0000313" key="3">
    <source>
        <dbReference type="EMBL" id="KAH0618302.1"/>
    </source>
</evidence>
<evidence type="ECO:0000256" key="1">
    <source>
        <dbReference type="SAM" id="MobiDB-lite"/>
    </source>
</evidence>
<protein>
    <recommendedName>
        <fullName evidence="2">PIN domain-containing protein</fullName>
    </recommendedName>
</protein>
<keyword evidence="4" id="KW-1185">Reference proteome</keyword>
<dbReference type="Proteomes" id="UP000826234">
    <property type="component" value="Unassembled WGS sequence"/>
</dbReference>
<feature type="region of interest" description="Disordered" evidence="1">
    <location>
        <begin position="1"/>
        <end position="53"/>
    </location>
</feature>
<accession>A0ABQ7SLY7</accession>
<proteinExistence type="predicted"/>
<dbReference type="SUPFAM" id="SSF88723">
    <property type="entry name" value="PIN domain-like"/>
    <property type="match status" value="1"/>
</dbReference>
<dbReference type="PANTHER" id="PTHR16161">
    <property type="entry name" value="TRANSCRIPTIONAL PROTEIN SWT1"/>
    <property type="match status" value="1"/>
</dbReference>
<dbReference type="SMART" id="SM00670">
    <property type="entry name" value="PINc"/>
    <property type="match status" value="1"/>
</dbReference>
<comment type="caution">
    <text evidence="3">The sequence shown here is derived from an EMBL/GenBank/DDBJ whole genome shotgun (WGS) entry which is preliminary data.</text>
</comment>
<dbReference type="EMBL" id="JAIPUX010005289">
    <property type="protein sequence ID" value="KAH0618302.1"/>
    <property type="molecule type" value="Genomic_DNA"/>
</dbReference>